<gene>
    <name evidence="6 7" type="primary">ubiE</name>
    <name evidence="7" type="ORF">SUTMEG_02280</name>
</gene>
<dbReference type="GO" id="GO:0032259">
    <property type="term" value="P:methylation"/>
    <property type="evidence" value="ECO:0007669"/>
    <property type="project" value="UniProtKB-KW"/>
</dbReference>
<evidence type="ECO:0000256" key="4">
    <source>
        <dbReference type="ARBA" id="ARBA00022688"/>
    </source>
</evidence>
<proteinExistence type="inferred from homology"/>
<keyword evidence="8" id="KW-1185">Reference proteome</keyword>
<evidence type="ECO:0000313" key="8">
    <source>
        <dbReference type="Proteomes" id="UP000271003"/>
    </source>
</evidence>
<dbReference type="HAMAP" id="MF_01813">
    <property type="entry name" value="MenG_UbiE_methyltr"/>
    <property type="match status" value="1"/>
</dbReference>
<evidence type="ECO:0000256" key="5">
    <source>
        <dbReference type="ARBA" id="ARBA00022691"/>
    </source>
</evidence>
<keyword evidence="4 6" id="KW-0831">Ubiquinone biosynthesis</keyword>
<feature type="binding site" evidence="6">
    <location>
        <position position="144"/>
    </location>
    <ligand>
        <name>S-adenosyl-L-methionine</name>
        <dbReference type="ChEBI" id="CHEBI:59789"/>
    </ligand>
</feature>
<dbReference type="EMBL" id="AP018786">
    <property type="protein sequence ID" value="BBF22337.1"/>
    <property type="molecule type" value="Genomic_DNA"/>
</dbReference>
<keyword evidence="5 6" id="KW-0949">S-adenosyl-L-methionine</keyword>
<keyword evidence="1 6" id="KW-0474">Menaquinone biosynthesis</keyword>
<dbReference type="UniPathway" id="UPA00232"/>
<keyword evidence="3 6" id="KW-0808">Transferase</keyword>
<dbReference type="InterPro" id="IPR004033">
    <property type="entry name" value="UbiE/COQ5_MeTrFase"/>
</dbReference>
<keyword evidence="2 6" id="KW-0489">Methyltransferase</keyword>
<comment type="pathway">
    <text evidence="6">Cofactor biosynthesis; ubiquinone biosynthesis.</text>
</comment>
<dbReference type="AlphaFoldDB" id="A0A2Z6I9R2"/>
<evidence type="ECO:0000313" key="7">
    <source>
        <dbReference type="EMBL" id="BBF22337.1"/>
    </source>
</evidence>
<comment type="catalytic activity">
    <reaction evidence="6">
        <text>a 2-demethylmenaquinol + S-adenosyl-L-methionine = a menaquinol + S-adenosyl-L-homocysteine + H(+)</text>
        <dbReference type="Rhea" id="RHEA:42640"/>
        <dbReference type="Rhea" id="RHEA-COMP:9539"/>
        <dbReference type="Rhea" id="RHEA-COMP:9563"/>
        <dbReference type="ChEBI" id="CHEBI:15378"/>
        <dbReference type="ChEBI" id="CHEBI:18151"/>
        <dbReference type="ChEBI" id="CHEBI:55437"/>
        <dbReference type="ChEBI" id="CHEBI:57856"/>
        <dbReference type="ChEBI" id="CHEBI:59789"/>
        <dbReference type="EC" id="2.1.1.163"/>
    </reaction>
</comment>
<evidence type="ECO:0000256" key="2">
    <source>
        <dbReference type="ARBA" id="ARBA00022603"/>
    </source>
</evidence>
<comment type="pathway">
    <text evidence="6">Quinol/quinone metabolism; menaquinone biosynthesis; menaquinol from 1,4-dihydroxy-2-naphthoate: step 2/2.</text>
</comment>
<feature type="binding site" evidence="6">
    <location>
        <begin position="127"/>
        <end position="128"/>
    </location>
    <ligand>
        <name>S-adenosyl-L-methionine</name>
        <dbReference type="ChEBI" id="CHEBI:59789"/>
    </ligand>
</feature>
<evidence type="ECO:0000256" key="1">
    <source>
        <dbReference type="ARBA" id="ARBA00022428"/>
    </source>
</evidence>
<dbReference type="GO" id="GO:0008425">
    <property type="term" value="F:2-methoxy-6-polyprenyl-1,4-benzoquinol methyltransferase activity"/>
    <property type="evidence" value="ECO:0007669"/>
    <property type="project" value="UniProtKB-UniRule"/>
</dbReference>
<sequence>MDEKQTGGRPKEPHQIDFGYKMIDEDNKVNEVRHVFDSVAPKYDLMNDVLSFGTHRLWKARCIREARLSSGMKVLDIASGTADLAIEMARRVGPGNVTATDINHEMLAIGAKRLHAAGYPSAVVEADAEELPFADDSFDRVTVSFGIRNMTHKDRALKEMFRVLKPGGRLLVLEFSKCAGWLKPFYDFYSFRFMPWLGAKIAGDAPSYRYLAESIRMHPAQEPFARMMTEAGFSDVRWHNLTFGICALHIGEKSARS</sequence>
<name>A0A2Z6I9R2_9BURK</name>
<dbReference type="CDD" id="cd02440">
    <property type="entry name" value="AdoMet_MTases"/>
    <property type="match status" value="1"/>
</dbReference>
<evidence type="ECO:0000256" key="6">
    <source>
        <dbReference type="HAMAP-Rule" id="MF_01813"/>
    </source>
</evidence>
<dbReference type="InterPro" id="IPR029063">
    <property type="entry name" value="SAM-dependent_MTases_sf"/>
</dbReference>
<dbReference type="PROSITE" id="PS01183">
    <property type="entry name" value="UBIE_1"/>
    <property type="match status" value="1"/>
</dbReference>
<dbReference type="GO" id="GO:0009060">
    <property type="term" value="P:aerobic respiration"/>
    <property type="evidence" value="ECO:0007669"/>
    <property type="project" value="UniProtKB-UniRule"/>
</dbReference>
<accession>A0A2Z6I9R2</accession>
<reference evidence="7 8" key="1">
    <citation type="journal article" date="2018" name="Int. J. Syst. Evol. Microbiol.">
        <title>Mesosutterella multiformis gen. nov., sp. nov., a member of the family Sutterellaceae and Sutterella megalosphaeroides sp. nov., isolated from human faeces.</title>
        <authorList>
            <person name="Sakamoto M."/>
            <person name="Ikeyama N."/>
            <person name="Kunihiro T."/>
            <person name="Iino T."/>
            <person name="Yuki M."/>
            <person name="Ohkuma M."/>
        </authorList>
    </citation>
    <scope>NUCLEOTIDE SEQUENCE [LARGE SCALE GENOMIC DNA]</scope>
    <source>
        <strain evidence="7 8">6FBBBH3</strain>
    </source>
</reference>
<feature type="binding site" evidence="6">
    <location>
        <position position="101"/>
    </location>
    <ligand>
        <name>S-adenosyl-L-methionine</name>
        <dbReference type="ChEBI" id="CHEBI:59789"/>
    </ligand>
</feature>
<evidence type="ECO:0000256" key="3">
    <source>
        <dbReference type="ARBA" id="ARBA00022679"/>
    </source>
</evidence>
<dbReference type="Proteomes" id="UP000271003">
    <property type="component" value="Chromosome"/>
</dbReference>
<dbReference type="EC" id="2.1.1.201" evidence="6"/>
<dbReference type="GO" id="GO:0043770">
    <property type="term" value="F:demethylmenaquinone methyltransferase activity"/>
    <property type="evidence" value="ECO:0007669"/>
    <property type="project" value="UniProtKB-UniRule"/>
</dbReference>
<comment type="function">
    <text evidence="6">Methyltransferase required for the conversion of demethylmenaquinol (DMKH2) to menaquinol (MKH2) and the conversion of 2-polyprenyl-6-methoxy-1,4-benzoquinol (DDMQH2) to 2-polyprenyl-3-methyl-6-methoxy-1,4-benzoquinol (DMQH2).</text>
</comment>
<dbReference type="KEGG" id="sutt:SUTMEG_02280"/>
<dbReference type="SUPFAM" id="SSF53335">
    <property type="entry name" value="S-adenosyl-L-methionine-dependent methyltransferases"/>
    <property type="match status" value="1"/>
</dbReference>
<dbReference type="NCBIfam" id="TIGR01934">
    <property type="entry name" value="MenG_MenH_UbiE"/>
    <property type="match status" value="1"/>
</dbReference>
<dbReference type="Gene3D" id="3.40.50.150">
    <property type="entry name" value="Vaccinia Virus protein VP39"/>
    <property type="match status" value="1"/>
</dbReference>
<dbReference type="RefSeq" id="WP_120176001.1">
    <property type="nucleotide sequence ID" value="NZ_AP018786.1"/>
</dbReference>
<feature type="binding site" evidence="6">
    <location>
        <position position="81"/>
    </location>
    <ligand>
        <name>S-adenosyl-L-methionine</name>
        <dbReference type="ChEBI" id="CHEBI:59789"/>
    </ligand>
</feature>
<dbReference type="UniPathway" id="UPA00079">
    <property type="reaction ID" value="UER00169"/>
</dbReference>
<organism evidence="7 8">
    <name type="scientific">Sutterella megalosphaeroides</name>
    <dbReference type="NCBI Taxonomy" id="2494234"/>
    <lineage>
        <taxon>Bacteria</taxon>
        <taxon>Pseudomonadati</taxon>
        <taxon>Pseudomonadota</taxon>
        <taxon>Betaproteobacteria</taxon>
        <taxon>Burkholderiales</taxon>
        <taxon>Sutterellaceae</taxon>
        <taxon>Sutterella</taxon>
    </lineage>
</organism>
<keyword evidence="7" id="KW-0830">Ubiquinone</keyword>
<protein>
    <recommendedName>
        <fullName evidence="6">Ubiquinone/menaquinone biosynthesis C-methyltransferase UbiE</fullName>
        <ecNumber evidence="6">2.1.1.163</ecNumber>
        <ecNumber evidence="6">2.1.1.201</ecNumber>
    </recommendedName>
    <alternativeName>
        <fullName evidence="6">2-methoxy-6-polyprenyl-1,4-benzoquinol methylase</fullName>
    </alternativeName>
    <alternativeName>
        <fullName evidence="6">Demethylmenaquinone methyltransferase</fullName>
    </alternativeName>
</protein>
<dbReference type="InterPro" id="IPR023576">
    <property type="entry name" value="UbiE/COQ5_MeTrFase_CS"/>
</dbReference>
<dbReference type="PROSITE" id="PS01184">
    <property type="entry name" value="UBIE_2"/>
    <property type="match status" value="1"/>
</dbReference>
<dbReference type="PANTHER" id="PTHR43591:SF24">
    <property type="entry name" value="2-METHOXY-6-POLYPRENYL-1,4-BENZOQUINOL METHYLASE, MITOCHONDRIAL"/>
    <property type="match status" value="1"/>
</dbReference>
<dbReference type="EC" id="2.1.1.163" evidence="6"/>
<comment type="catalytic activity">
    <reaction evidence="6">
        <text>a 2-methoxy-6-(all-trans-polyprenyl)benzene-1,4-diol + S-adenosyl-L-methionine = a 5-methoxy-2-methyl-3-(all-trans-polyprenyl)benzene-1,4-diol + S-adenosyl-L-homocysteine + H(+)</text>
        <dbReference type="Rhea" id="RHEA:28286"/>
        <dbReference type="Rhea" id="RHEA-COMP:10858"/>
        <dbReference type="Rhea" id="RHEA-COMP:10859"/>
        <dbReference type="ChEBI" id="CHEBI:15378"/>
        <dbReference type="ChEBI" id="CHEBI:57856"/>
        <dbReference type="ChEBI" id="CHEBI:59789"/>
        <dbReference type="ChEBI" id="CHEBI:84166"/>
        <dbReference type="ChEBI" id="CHEBI:84167"/>
        <dbReference type="EC" id="2.1.1.201"/>
    </reaction>
</comment>
<comment type="similarity">
    <text evidence="6">Belongs to the class I-like SAM-binding methyltransferase superfamily. MenG/UbiE family.</text>
</comment>
<dbReference type="PROSITE" id="PS51608">
    <property type="entry name" value="SAM_MT_UBIE"/>
    <property type="match status" value="1"/>
</dbReference>
<dbReference type="NCBIfam" id="NF001244">
    <property type="entry name" value="PRK00216.1-5"/>
    <property type="match status" value="1"/>
</dbReference>
<dbReference type="GO" id="GO:0009234">
    <property type="term" value="P:menaquinone biosynthetic process"/>
    <property type="evidence" value="ECO:0007669"/>
    <property type="project" value="UniProtKB-UniRule"/>
</dbReference>
<dbReference type="PANTHER" id="PTHR43591">
    <property type="entry name" value="METHYLTRANSFERASE"/>
    <property type="match status" value="1"/>
</dbReference>
<dbReference type="OrthoDB" id="9808140at2"/>
<dbReference type="Pfam" id="PF01209">
    <property type="entry name" value="Ubie_methyltran"/>
    <property type="match status" value="1"/>
</dbReference>